<evidence type="ECO:0000259" key="2">
    <source>
        <dbReference type="Pfam" id="PF07596"/>
    </source>
</evidence>
<dbReference type="PANTHER" id="PTHR30093">
    <property type="entry name" value="GENERAL SECRETION PATHWAY PROTEIN G"/>
    <property type="match status" value="1"/>
</dbReference>
<dbReference type="InterPro" id="IPR027558">
    <property type="entry name" value="Pre_pil_HX9DG_C"/>
</dbReference>
<dbReference type="EMBL" id="CP036318">
    <property type="protein sequence ID" value="QDV58307.1"/>
    <property type="molecule type" value="Genomic_DNA"/>
</dbReference>
<dbReference type="PANTHER" id="PTHR30093:SF2">
    <property type="entry name" value="TYPE II SECRETION SYSTEM PROTEIN H"/>
    <property type="match status" value="1"/>
</dbReference>
<accession>A0A518IZ01</accession>
<keyword evidence="4" id="KW-1185">Reference proteome</keyword>
<dbReference type="InterPro" id="IPR011453">
    <property type="entry name" value="DUF1559"/>
</dbReference>
<organism evidence="3 4">
    <name type="scientific">Rosistilla oblonga</name>
    <dbReference type="NCBI Taxonomy" id="2527990"/>
    <lineage>
        <taxon>Bacteria</taxon>
        <taxon>Pseudomonadati</taxon>
        <taxon>Planctomycetota</taxon>
        <taxon>Planctomycetia</taxon>
        <taxon>Pirellulales</taxon>
        <taxon>Pirellulaceae</taxon>
        <taxon>Rosistilla</taxon>
    </lineage>
</organism>
<dbReference type="Pfam" id="PF07596">
    <property type="entry name" value="SBP_bac_10"/>
    <property type="match status" value="1"/>
</dbReference>
<dbReference type="InterPro" id="IPR012902">
    <property type="entry name" value="N_methyl_site"/>
</dbReference>
<proteinExistence type="predicted"/>
<evidence type="ECO:0000256" key="1">
    <source>
        <dbReference type="SAM" id="MobiDB-lite"/>
    </source>
</evidence>
<protein>
    <submittedName>
        <fullName evidence="3">Type II secretion system protein G</fullName>
    </submittedName>
</protein>
<dbReference type="NCBIfam" id="TIGR02532">
    <property type="entry name" value="IV_pilin_GFxxxE"/>
    <property type="match status" value="1"/>
</dbReference>
<dbReference type="SUPFAM" id="SSF54523">
    <property type="entry name" value="Pili subunits"/>
    <property type="match status" value="1"/>
</dbReference>
<reference evidence="3 4" key="1">
    <citation type="submission" date="2019-02" db="EMBL/GenBank/DDBJ databases">
        <title>Deep-cultivation of Planctomycetes and their phenomic and genomic characterization uncovers novel biology.</title>
        <authorList>
            <person name="Wiegand S."/>
            <person name="Jogler M."/>
            <person name="Boedeker C."/>
            <person name="Pinto D."/>
            <person name="Vollmers J."/>
            <person name="Rivas-Marin E."/>
            <person name="Kohn T."/>
            <person name="Peeters S.H."/>
            <person name="Heuer A."/>
            <person name="Rast P."/>
            <person name="Oberbeckmann S."/>
            <person name="Bunk B."/>
            <person name="Jeske O."/>
            <person name="Meyerdierks A."/>
            <person name="Storesund J.E."/>
            <person name="Kallscheuer N."/>
            <person name="Luecker S."/>
            <person name="Lage O.M."/>
            <person name="Pohl T."/>
            <person name="Merkel B.J."/>
            <person name="Hornburger P."/>
            <person name="Mueller R.-W."/>
            <person name="Bruemmer F."/>
            <person name="Labrenz M."/>
            <person name="Spormann A.M."/>
            <person name="Op den Camp H."/>
            <person name="Overmann J."/>
            <person name="Amann R."/>
            <person name="Jetten M.S.M."/>
            <person name="Mascher T."/>
            <person name="Medema M.H."/>
            <person name="Devos D.P."/>
            <person name="Kaster A.-K."/>
            <person name="Ovreas L."/>
            <person name="Rohde M."/>
            <person name="Galperin M.Y."/>
            <person name="Jogler C."/>
        </authorList>
    </citation>
    <scope>NUCLEOTIDE SEQUENCE [LARGE SCALE GENOMIC DNA]</scope>
    <source>
        <strain evidence="3 4">Mal33</strain>
    </source>
</reference>
<gene>
    <name evidence="3" type="primary">xcpT_13</name>
    <name evidence="3" type="ORF">Mal33_43250</name>
</gene>
<feature type="domain" description="DUF1559" evidence="2">
    <location>
        <begin position="32"/>
        <end position="293"/>
    </location>
</feature>
<dbReference type="NCBIfam" id="TIGR04294">
    <property type="entry name" value="pre_pil_HX9DG"/>
    <property type="match status" value="1"/>
</dbReference>
<name>A0A518IZ01_9BACT</name>
<dbReference type="RefSeq" id="WP_145122305.1">
    <property type="nucleotide sequence ID" value="NZ_CP036292.1"/>
</dbReference>
<dbReference type="InterPro" id="IPR045584">
    <property type="entry name" value="Pilin-like"/>
</dbReference>
<sequence>MKRSRSGFTLVELLVVIAIIGILVGLLLPAVQAAREAARRMQCSNNLKQIGLALHNYHDTYKKFPAAWLSNKGEAGVKTTDKSYWGWGASILPFVEQQPLFDALQVGTIKLHDAANTPELLALMQTPLAAFRCPSDIAPDFNTHTERKLHSGLGGASDAQIATSNYVASNDTWEPRDDPRAGEKGPFEENDNASFRDIIDGTSNTIAVGERRWQHRAPNGNLRIEAAGTVFGIGDKKNTGWTSAVVGTGIVKMNTLQDSWRCQQGFSSVHPGGAMFVFCDGSVHFVGDTVEFEMNAETDVASANYQMNLHGGYDNVYNKLIARDDGRPVVLP</sequence>
<dbReference type="OrthoDB" id="209833at2"/>
<dbReference type="Pfam" id="PF07963">
    <property type="entry name" value="N_methyl"/>
    <property type="match status" value="1"/>
</dbReference>
<dbReference type="PROSITE" id="PS00409">
    <property type="entry name" value="PROKAR_NTER_METHYL"/>
    <property type="match status" value="1"/>
</dbReference>
<dbReference type="Proteomes" id="UP000316770">
    <property type="component" value="Chromosome"/>
</dbReference>
<feature type="compositionally biased region" description="Basic and acidic residues" evidence="1">
    <location>
        <begin position="173"/>
        <end position="187"/>
    </location>
</feature>
<dbReference type="AlphaFoldDB" id="A0A518IZ01"/>
<evidence type="ECO:0000313" key="3">
    <source>
        <dbReference type="EMBL" id="QDV58307.1"/>
    </source>
</evidence>
<evidence type="ECO:0000313" key="4">
    <source>
        <dbReference type="Proteomes" id="UP000316770"/>
    </source>
</evidence>
<feature type="region of interest" description="Disordered" evidence="1">
    <location>
        <begin position="170"/>
        <end position="194"/>
    </location>
</feature>
<dbReference type="Gene3D" id="3.30.700.10">
    <property type="entry name" value="Glycoprotein, Type 4 Pilin"/>
    <property type="match status" value="1"/>
</dbReference>